<dbReference type="CDD" id="cd00371">
    <property type="entry name" value="HMA"/>
    <property type="match status" value="1"/>
</dbReference>
<name>Q67PN1_SYMTH</name>
<evidence type="ECO:0000313" key="3">
    <source>
        <dbReference type="Proteomes" id="UP000000417"/>
    </source>
</evidence>
<dbReference type="PROSITE" id="PS50846">
    <property type="entry name" value="HMA_2"/>
    <property type="match status" value="1"/>
</dbReference>
<accession>Q67PN1</accession>
<dbReference type="STRING" id="292459.STH1377"/>
<keyword evidence="3" id="KW-1185">Reference proteome</keyword>
<reference evidence="2 3" key="1">
    <citation type="journal article" date="2004" name="Nucleic Acids Res.">
        <title>Genome sequence of Symbiobacterium thermophilum, an uncultivable bacterium that depends on microbial commensalism.</title>
        <authorList>
            <person name="Ueda K."/>
            <person name="Yamashita A."/>
            <person name="Ishikawa J."/>
            <person name="Shimada M."/>
            <person name="Watsuji T."/>
            <person name="Morimura K."/>
            <person name="Ikeda H."/>
            <person name="Hattori M."/>
            <person name="Beppu T."/>
        </authorList>
    </citation>
    <scope>NUCLEOTIDE SEQUENCE [LARGE SCALE GENOMIC DNA]</scope>
    <source>
        <strain evidence="3">T / IAM 14863</strain>
    </source>
</reference>
<dbReference type="InterPro" id="IPR006121">
    <property type="entry name" value="HMA_dom"/>
</dbReference>
<dbReference type="HOGENOM" id="CLU_2588424_0_0_9"/>
<dbReference type="Gene3D" id="3.30.70.100">
    <property type="match status" value="1"/>
</dbReference>
<dbReference type="eggNOG" id="COG2608">
    <property type="taxonomic scope" value="Bacteria"/>
</dbReference>
<dbReference type="Proteomes" id="UP000000417">
    <property type="component" value="Chromosome"/>
</dbReference>
<gene>
    <name evidence="2" type="ordered locus">STH1377</name>
</gene>
<sequence length="80" mass="8721">MSAQSVAENLVATSLKVYGMRDAAAAQRAYDALRQIDGVQQISMNVPLRRISVTHTPRRGITQELVAALRSLGFHAQEKG</sequence>
<dbReference type="KEGG" id="sth:STH1377"/>
<organism evidence="2 3">
    <name type="scientific">Symbiobacterium thermophilum (strain DSM 24528 / JCM 14929 / IAM 14863 / T)</name>
    <dbReference type="NCBI Taxonomy" id="292459"/>
    <lineage>
        <taxon>Bacteria</taxon>
        <taxon>Bacillati</taxon>
        <taxon>Bacillota</taxon>
        <taxon>Clostridia</taxon>
        <taxon>Eubacteriales</taxon>
        <taxon>Symbiobacteriaceae</taxon>
        <taxon>Symbiobacterium</taxon>
    </lineage>
</organism>
<dbReference type="SUPFAM" id="SSF55008">
    <property type="entry name" value="HMA, heavy metal-associated domain"/>
    <property type="match status" value="1"/>
</dbReference>
<evidence type="ECO:0000313" key="2">
    <source>
        <dbReference type="EMBL" id="BAD40362.1"/>
    </source>
</evidence>
<protein>
    <submittedName>
        <fullName evidence="2">Heavy metal-transporting ATPase</fullName>
    </submittedName>
</protein>
<feature type="domain" description="HMA" evidence="1">
    <location>
        <begin position="11"/>
        <end position="77"/>
    </location>
</feature>
<dbReference type="Pfam" id="PF00403">
    <property type="entry name" value="HMA"/>
    <property type="match status" value="1"/>
</dbReference>
<dbReference type="AlphaFoldDB" id="Q67PN1"/>
<evidence type="ECO:0000259" key="1">
    <source>
        <dbReference type="PROSITE" id="PS50846"/>
    </source>
</evidence>
<proteinExistence type="predicted"/>
<dbReference type="EMBL" id="AP006840">
    <property type="protein sequence ID" value="BAD40362.1"/>
    <property type="molecule type" value="Genomic_DNA"/>
</dbReference>
<dbReference type="InterPro" id="IPR036163">
    <property type="entry name" value="HMA_dom_sf"/>
</dbReference>
<dbReference type="GO" id="GO:0046872">
    <property type="term" value="F:metal ion binding"/>
    <property type="evidence" value="ECO:0007669"/>
    <property type="project" value="InterPro"/>
</dbReference>